<keyword evidence="1" id="KW-0285">Flavoprotein</keyword>
<comment type="caution">
    <text evidence="6">The sequence shown here is derived from an EMBL/GenBank/DDBJ whole genome shotgun (WGS) entry which is preliminary data.</text>
</comment>
<dbReference type="InterPro" id="IPR019923">
    <property type="entry name" value="Lucif-like_OxRdtase_MSMEG_2516"/>
</dbReference>
<name>A0A3A4KB45_9NOCA</name>
<dbReference type="GO" id="GO:0008726">
    <property type="term" value="F:alkanesulfonate monooxygenase activity"/>
    <property type="evidence" value="ECO:0007669"/>
    <property type="project" value="TreeGrafter"/>
</dbReference>
<dbReference type="PANTHER" id="PTHR42847:SF4">
    <property type="entry name" value="ALKANESULFONATE MONOOXYGENASE-RELATED"/>
    <property type="match status" value="1"/>
</dbReference>
<dbReference type="Pfam" id="PF00296">
    <property type="entry name" value="Bac_luciferase"/>
    <property type="match status" value="1"/>
</dbReference>
<protein>
    <submittedName>
        <fullName evidence="6">LLM class F420-dependent oxidoreductase</fullName>
    </submittedName>
</protein>
<reference evidence="6 7" key="1">
    <citation type="submission" date="2018-09" db="EMBL/GenBank/DDBJ databases">
        <title>YIM PH21274 draft genome.</title>
        <authorList>
            <person name="Miao C."/>
        </authorList>
    </citation>
    <scope>NUCLEOTIDE SEQUENCE [LARGE SCALE GENOMIC DNA]</scope>
    <source>
        <strain evidence="6 7">YIM PH 21724</strain>
    </source>
</reference>
<dbReference type="InterPro" id="IPR036661">
    <property type="entry name" value="Luciferase-like_sf"/>
</dbReference>
<dbReference type="InterPro" id="IPR050172">
    <property type="entry name" value="SsuD_RutA_monooxygenase"/>
</dbReference>
<evidence type="ECO:0000259" key="5">
    <source>
        <dbReference type="Pfam" id="PF00296"/>
    </source>
</evidence>
<keyword evidence="2" id="KW-0288">FMN</keyword>
<organism evidence="6 7">
    <name type="scientific">Nocardia panacis</name>
    <dbReference type="NCBI Taxonomy" id="2340916"/>
    <lineage>
        <taxon>Bacteria</taxon>
        <taxon>Bacillati</taxon>
        <taxon>Actinomycetota</taxon>
        <taxon>Actinomycetes</taxon>
        <taxon>Mycobacteriales</taxon>
        <taxon>Nocardiaceae</taxon>
        <taxon>Nocardia</taxon>
    </lineage>
</organism>
<feature type="domain" description="Luciferase-like" evidence="5">
    <location>
        <begin position="23"/>
        <end position="182"/>
    </location>
</feature>
<dbReference type="AlphaFoldDB" id="A0A3A4KB45"/>
<evidence type="ECO:0000256" key="2">
    <source>
        <dbReference type="ARBA" id="ARBA00022643"/>
    </source>
</evidence>
<dbReference type="Gene3D" id="3.20.20.30">
    <property type="entry name" value="Luciferase-like domain"/>
    <property type="match status" value="1"/>
</dbReference>
<accession>A0A3A4KB45</accession>
<gene>
    <name evidence="6" type="ORF">D5S18_25895</name>
</gene>
<dbReference type="EMBL" id="QZFU01000036">
    <property type="protein sequence ID" value="RJO70650.1"/>
    <property type="molecule type" value="Genomic_DNA"/>
</dbReference>
<dbReference type="OrthoDB" id="4288123at2"/>
<dbReference type="NCBIfam" id="TIGR03621">
    <property type="entry name" value="F420_MSMEG_2516"/>
    <property type="match status" value="1"/>
</dbReference>
<evidence type="ECO:0000256" key="3">
    <source>
        <dbReference type="ARBA" id="ARBA00023002"/>
    </source>
</evidence>
<evidence type="ECO:0000256" key="1">
    <source>
        <dbReference type="ARBA" id="ARBA00022630"/>
    </source>
</evidence>
<evidence type="ECO:0000313" key="7">
    <source>
        <dbReference type="Proteomes" id="UP000266677"/>
    </source>
</evidence>
<dbReference type="PANTHER" id="PTHR42847">
    <property type="entry name" value="ALKANESULFONATE MONOOXYGENASE"/>
    <property type="match status" value="1"/>
</dbReference>
<dbReference type="GO" id="GO:0046306">
    <property type="term" value="P:alkanesulfonate catabolic process"/>
    <property type="evidence" value="ECO:0007669"/>
    <property type="project" value="TreeGrafter"/>
</dbReference>
<dbReference type="Proteomes" id="UP000266677">
    <property type="component" value="Unassembled WGS sequence"/>
</dbReference>
<keyword evidence="3" id="KW-0560">Oxidoreductase</keyword>
<dbReference type="InterPro" id="IPR011251">
    <property type="entry name" value="Luciferase-like_dom"/>
</dbReference>
<proteinExistence type="predicted"/>
<evidence type="ECO:0000313" key="6">
    <source>
        <dbReference type="EMBL" id="RJO70650.1"/>
    </source>
</evidence>
<keyword evidence="4" id="KW-0503">Monooxygenase</keyword>
<sequence>MTSPGTAPRRFRFGVVLVVPESRDQWIEKCRRAEEFGYDVIGIPDHLGIAAPFPAMMLAASVTSRVRITSYVLNVPFYNPVLLARDVTGTDLFTGGRIELGLGAGYVKAEFDAAGIEFGSGGRRVRQLAEATATLRKLFADPEFLPRPVQPGGPPLFIAGWGDKLLRVAAENADIIGLTGANTNTEGTALLPAGPIETGARIDFLRGLLGARFAEIELNLLVQKVVSPSERAELVAQWGPLLPEGCAPEEAPILLIGTPEQQAERLRAHRERFGFSYFTVREDNMEKFAHVVELLRGQ</sequence>
<dbReference type="RefSeq" id="WP_120043707.1">
    <property type="nucleotide sequence ID" value="NZ_QZFU01000036.1"/>
</dbReference>
<keyword evidence="7" id="KW-1185">Reference proteome</keyword>
<dbReference type="SUPFAM" id="SSF51679">
    <property type="entry name" value="Bacterial luciferase-like"/>
    <property type="match status" value="1"/>
</dbReference>
<evidence type="ECO:0000256" key="4">
    <source>
        <dbReference type="ARBA" id="ARBA00023033"/>
    </source>
</evidence>